<evidence type="ECO:0000259" key="1">
    <source>
        <dbReference type="Pfam" id="PF21311"/>
    </source>
</evidence>
<dbReference type="RefSeq" id="WP_194977559.1">
    <property type="nucleotide sequence ID" value="NZ_CBCSCF010000018.1"/>
</dbReference>
<organism evidence="2 3">
    <name type="scientific">Rouxiella silvae</name>
    <dbReference type="NCBI Taxonomy" id="1646373"/>
    <lineage>
        <taxon>Bacteria</taxon>
        <taxon>Pseudomonadati</taxon>
        <taxon>Pseudomonadota</taxon>
        <taxon>Gammaproteobacteria</taxon>
        <taxon>Enterobacterales</taxon>
        <taxon>Yersiniaceae</taxon>
        <taxon>Rouxiella</taxon>
    </lineage>
</organism>
<dbReference type="EMBL" id="JADMKS010000002">
    <property type="protein sequence ID" value="MBF6635874.1"/>
    <property type="molecule type" value="Genomic_DNA"/>
</dbReference>
<dbReference type="AlphaFoldDB" id="A0AA40WZT3"/>
<reference evidence="2" key="2">
    <citation type="submission" date="2022-09" db="EMBL/GenBank/DDBJ databases">
        <title>Rouxiella aceris sp. nov., isolated from tree sap and emended description of the genus Rhouxiella.</title>
        <authorList>
            <person name="Kim I.S."/>
        </authorList>
    </citation>
    <scope>NUCLEOTIDE SEQUENCE</scope>
    <source>
        <strain evidence="2">SAP-2</strain>
    </source>
</reference>
<reference evidence="2" key="1">
    <citation type="submission" date="2020-11" db="EMBL/GenBank/DDBJ databases">
        <authorList>
            <person name="Lee S.D."/>
        </authorList>
    </citation>
    <scope>NUCLEOTIDE SEQUENCE</scope>
    <source>
        <strain evidence="2">SAP-2</strain>
    </source>
</reference>
<comment type="caution">
    <text evidence="2">The sequence shown here is derived from an EMBL/GenBank/DDBJ whole genome shotgun (WGS) entry which is preliminary data.</text>
</comment>
<evidence type="ECO:0000313" key="2">
    <source>
        <dbReference type="EMBL" id="MBF6635874.1"/>
    </source>
</evidence>
<proteinExistence type="predicted"/>
<gene>
    <name evidence="2" type="ORF">ITX54_04255</name>
</gene>
<dbReference type="Proteomes" id="UP000705283">
    <property type="component" value="Unassembled WGS sequence"/>
</dbReference>
<feature type="domain" description="P68 RBP/TagC-like beta-propeller" evidence="1">
    <location>
        <begin position="61"/>
        <end position="328"/>
    </location>
</feature>
<accession>A0AA40WZT3</accession>
<protein>
    <recommendedName>
        <fullName evidence="1">P68 RBP/TagC-like beta-propeller domain-containing protein</fullName>
    </recommendedName>
</protein>
<sequence length="337" mass="38448">MNRRYAIKAALSAIIVYQLRPYPLFSQANKPSENKMFYDFDKRINNSIVGWDFGLGMHNFQYHAFDTINRHLYTLQHFTRDSKGGKISRFNMDISGGELRALDAQHYDTDIGHQMLSVENSDHGVKLWAAKGLQESLSVIRFNYTPSGVASNIEEYTMLDPNEFGSFYITGNLSFDQKWVIVRGKSKESSKFNGMNCIAIFDLEKLVKHGPGNVWHLAKYIWPYDYYQNNPKNTGINPQSIFSDGKYIYLLFGPSDITKPNLLRLYSFEGQLLHQSSALKFGREEALKLSDGISNELEGAQIVRLSPQSKPVLTIGYVRGGPKYYKGIYIVEDISNL</sequence>
<evidence type="ECO:0000313" key="3">
    <source>
        <dbReference type="Proteomes" id="UP000705283"/>
    </source>
</evidence>
<name>A0AA40WZT3_9GAMM</name>
<dbReference type="InterPro" id="IPR048799">
    <property type="entry name" value="P68_RBP_TagC-like_beta-prop"/>
</dbReference>
<dbReference type="Pfam" id="PF21311">
    <property type="entry name" value="Phage_RBD_prop"/>
    <property type="match status" value="1"/>
</dbReference>